<feature type="region of interest" description="Disordered" evidence="1">
    <location>
        <begin position="92"/>
        <end position="114"/>
    </location>
</feature>
<accession>A0A2M4DFT9</accession>
<dbReference type="EMBL" id="GGFL01012235">
    <property type="protein sequence ID" value="MBW76413.1"/>
    <property type="molecule type" value="Transcribed_RNA"/>
</dbReference>
<evidence type="ECO:0000313" key="2">
    <source>
        <dbReference type="EMBL" id="MBW76413.1"/>
    </source>
</evidence>
<name>A0A2M4DFT9_ANODA</name>
<organism evidence="2">
    <name type="scientific">Anopheles darlingi</name>
    <name type="common">Mosquito</name>
    <dbReference type="NCBI Taxonomy" id="43151"/>
    <lineage>
        <taxon>Eukaryota</taxon>
        <taxon>Metazoa</taxon>
        <taxon>Ecdysozoa</taxon>
        <taxon>Arthropoda</taxon>
        <taxon>Hexapoda</taxon>
        <taxon>Insecta</taxon>
        <taxon>Pterygota</taxon>
        <taxon>Neoptera</taxon>
        <taxon>Endopterygota</taxon>
        <taxon>Diptera</taxon>
        <taxon>Nematocera</taxon>
        <taxon>Culicoidea</taxon>
        <taxon>Culicidae</taxon>
        <taxon>Anophelinae</taxon>
        <taxon>Anopheles</taxon>
    </lineage>
</organism>
<dbReference type="AlphaFoldDB" id="A0A2M4DFT9"/>
<reference evidence="2" key="1">
    <citation type="submission" date="2018-01" db="EMBL/GenBank/DDBJ databases">
        <title>An insight into the sialome of Amazonian anophelines.</title>
        <authorList>
            <person name="Ribeiro J.M."/>
            <person name="Scarpassa V."/>
            <person name="Calvo E."/>
        </authorList>
    </citation>
    <scope>NUCLEOTIDE SEQUENCE</scope>
</reference>
<evidence type="ECO:0000256" key="1">
    <source>
        <dbReference type="SAM" id="MobiDB-lite"/>
    </source>
</evidence>
<sequence>MRGLVRLAGRGGTILVRVVCVSHSLHPCAALCCALLSHPSRICTALLSTGLVVPRCLRDRPCGLVVWLKVRCVGMNEHDAIATTVARCLAPRARKEHTSKRERQNDTQKDREKE</sequence>
<feature type="compositionally biased region" description="Basic and acidic residues" evidence="1">
    <location>
        <begin position="99"/>
        <end position="114"/>
    </location>
</feature>
<protein>
    <submittedName>
        <fullName evidence="2">Putative secreted protein</fullName>
    </submittedName>
</protein>
<proteinExistence type="predicted"/>